<dbReference type="RefSeq" id="WP_348262559.1">
    <property type="nucleotide sequence ID" value="NZ_CP121196.1"/>
</dbReference>
<keyword evidence="1" id="KW-0812">Transmembrane</keyword>
<sequence>MASSLLEKQASVEDVLREVSRLKSVVTEAVEEGVQTAVKALKQGRSAAEDVIYDARHTVKQKPLQAVGVVFAAGVLAGAIIGWLSTRRS</sequence>
<proteinExistence type="predicted"/>
<dbReference type="EMBL" id="CP121196">
    <property type="protein sequence ID" value="XBH17328.1"/>
    <property type="molecule type" value="Genomic_DNA"/>
</dbReference>
<protein>
    <recommendedName>
        <fullName evidence="3">DUF883 domain-containing protein</fullName>
    </recommendedName>
</protein>
<gene>
    <name evidence="2" type="ORF">P8935_22525</name>
</gene>
<evidence type="ECO:0000313" key="2">
    <source>
        <dbReference type="EMBL" id="XBH17328.1"/>
    </source>
</evidence>
<name>A0AAU7DJ59_9BACT</name>
<keyword evidence="1" id="KW-0472">Membrane</keyword>
<keyword evidence="1" id="KW-1133">Transmembrane helix</keyword>
<feature type="transmembrane region" description="Helical" evidence="1">
    <location>
        <begin position="64"/>
        <end position="84"/>
    </location>
</feature>
<reference evidence="2" key="1">
    <citation type="submission" date="2023-03" db="EMBL/GenBank/DDBJ databases">
        <title>Edaphobacter sp.</title>
        <authorList>
            <person name="Huber K.J."/>
            <person name="Papendorf J."/>
            <person name="Pilke C."/>
            <person name="Bunk B."/>
            <person name="Sproeer C."/>
            <person name="Pester M."/>
        </authorList>
    </citation>
    <scope>NUCLEOTIDE SEQUENCE</scope>
    <source>
        <strain evidence="2">DSM 110680</strain>
    </source>
</reference>
<dbReference type="AlphaFoldDB" id="A0AAU7DJ59"/>
<accession>A0AAU7DJ59</accession>
<evidence type="ECO:0008006" key="3">
    <source>
        <dbReference type="Google" id="ProtNLM"/>
    </source>
</evidence>
<evidence type="ECO:0000256" key="1">
    <source>
        <dbReference type="SAM" id="Phobius"/>
    </source>
</evidence>
<organism evidence="2">
    <name type="scientific">Telmatobacter sp. DSM 110680</name>
    <dbReference type="NCBI Taxonomy" id="3036704"/>
    <lineage>
        <taxon>Bacteria</taxon>
        <taxon>Pseudomonadati</taxon>
        <taxon>Acidobacteriota</taxon>
        <taxon>Terriglobia</taxon>
        <taxon>Terriglobales</taxon>
        <taxon>Acidobacteriaceae</taxon>
        <taxon>Telmatobacter</taxon>
    </lineage>
</organism>